<feature type="non-terminal residue" evidence="2">
    <location>
        <position position="1"/>
    </location>
</feature>
<feature type="compositionally biased region" description="Polar residues" evidence="1">
    <location>
        <begin position="45"/>
        <end position="54"/>
    </location>
</feature>
<feature type="compositionally biased region" description="Low complexity" evidence="1">
    <location>
        <begin position="84"/>
        <end position="93"/>
    </location>
</feature>
<reference evidence="2 3" key="1">
    <citation type="journal article" date="2018" name="Sci. Rep.">
        <title>Genomic signatures of local adaptation to the degree of environmental predictability in rotifers.</title>
        <authorList>
            <person name="Franch-Gras L."/>
            <person name="Hahn C."/>
            <person name="Garcia-Roger E.M."/>
            <person name="Carmona M.J."/>
            <person name="Serra M."/>
            <person name="Gomez A."/>
        </authorList>
    </citation>
    <scope>NUCLEOTIDE SEQUENCE [LARGE SCALE GENOMIC DNA]</scope>
    <source>
        <strain evidence="2">HYR1</strain>
    </source>
</reference>
<organism evidence="2 3">
    <name type="scientific">Brachionus plicatilis</name>
    <name type="common">Marine rotifer</name>
    <name type="synonym">Brachionus muelleri</name>
    <dbReference type="NCBI Taxonomy" id="10195"/>
    <lineage>
        <taxon>Eukaryota</taxon>
        <taxon>Metazoa</taxon>
        <taxon>Spiralia</taxon>
        <taxon>Gnathifera</taxon>
        <taxon>Rotifera</taxon>
        <taxon>Eurotatoria</taxon>
        <taxon>Monogononta</taxon>
        <taxon>Pseudotrocha</taxon>
        <taxon>Ploima</taxon>
        <taxon>Brachionidae</taxon>
        <taxon>Brachionus</taxon>
    </lineage>
</organism>
<evidence type="ECO:0000313" key="2">
    <source>
        <dbReference type="EMBL" id="RNA37449.1"/>
    </source>
</evidence>
<evidence type="ECO:0000313" key="3">
    <source>
        <dbReference type="Proteomes" id="UP000276133"/>
    </source>
</evidence>
<sequence length="168" mass="19161">HKNRLKMYFHSGLTLPKIKEEKDELPVQKKRAYKKNPKNARWKNVDQTTNNQIILSGESQNESEDELSNDSEPEKSPVNTEELSSYSSGGTSSEKTIIQNKNTKRKRKYTKNPLDPKWSIKNVSTNALQNTNVNDVPNVQMDNQQRVMNTGVNQTNKTDTNKAVSTPK</sequence>
<dbReference type="EMBL" id="REGN01001041">
    <property type="protein sequence ID" value="RNA37449.1"/>
    <property type="molecule type" value="Genomic_DNA"/>
</dbReference>
<dbReference type="Proteomes" id="UP000276133">
    <property type="component" value="Unassembled WGS sequence"/>
</dbReference>
<feature type="region of interest" description="Disordered" evidence="1">
    <location>
        <begin position="149"/>
        <end position="168"/>
    </location>
</feature>
<protein>
    <submittedName>
        <fullName evidence="2">Uncharacterized protein</fullName>
    </submittedName>
</protein>
<dbReference type="AlphaFoldDB" id="A0A3M7SNZ1"/>
<name>A0A3M7SNZ1_BRAPC</name>
<keyword evidence="3" id="KW-1185">Reference proteome</keyword>
<feature type="compositionally biased region" description="Basic residues" evidence="1">
    <location>
        <begin position="28"/>
        <end position="41"/>
    </location>
</feature>
<accession>A0A3M7SNZ1</accession>
<comment type="caution">
    <text evidence="2">The sequence shown here is derived from an EMBL/GenBank/DDBJ whole genome shotgun (WGS) entry which is preliminary data.</text>
</comment>
<proteinExistence type="predicted"/>
<gene>
    <name evidence="2" type="ORF">BpHYR1_006241</name>
</gene>
<feature type="region of interest" description="Disordered" evidence="1">
    <location>
        <begin position="20"/>
        <end position="118"/>
    </location>
</feature>
<evidence type="ECO:0000256" key="1">
    <source>
        <dbReference type="SAM" id="MobiDB-lite"/>
    </source>
</evidence>
<feature type="compositionally biased region" description="Acidic residues" evidence="1">
    <location>
        <begin position="61"/>
        <end position="71"/>
    </location>
</feature>